<proteinExistence type="inferred from homology"/>
<feature type="region of interest" description="Disordered" evidence="7">
    <location>
        <begin position="860"/>
        <end position="918"/>
    </location>
</feature>
<evidence type="ECO:0000256" key="8">
    <source>
        <dbReference type="SAM" id="Phobius"/>
    </source>
</evidence>
<dbReference type="InterPro" id="IPR032800">
    <property type="entry name" value="TRP_N"/>
</dbReference>
<evidence type="ECO:0000313" key="11">
    <source>
        <dbReference type="Proteomes" id="UP000462212"/>
    </source>
</evidence>
<feature type="non-terminal residue" evidence="10">
    <location>
        <position position="918"/>
    </location>
</feature>
<reference evidence="10 11" key="1">
    <citation type="submission" date="2018-05" db="EMBL/GenBank/DDBJ databases">
        <title>Genome sequencing and assembly of the regulated plant pathogen Lachnellula willkommii and related sister species for the development of diagnostic species identification markers.</title>
        <authorList>
            <person name="Giroux E."/>
            <person name="Bilodeau G."/>
        </authorList>
    </citation>
    <scope>NUCLEOTIDE SEQUENCE [LARGE SCALE GENOMIC DNA]</scope>
    <source>
        <strain evidence="10 11">CBS 197.66</strain>
    </source>
</reference>
<feature type="compositionally biased region" description="Polar residues" evidence="7">
    <location>
        <begin position="860"/>
        <end position="894"/>
    </location>
</feature>
<dbReference type="PANTHER" id="PTHR31145">
    <property type="entry name" value="INTEGRAL MEMBRANE PROTEIN (AFU_ORTHOLOGUE AFUA_7G01610)"/>
    <property type="match status" value="1"/>
</dbReference>
<sequence>LLTTLIITGGFPSLDLFLAHLNTRIDINTSPYSESMARFPFFSASAWATAFVLLNTLIPSVRADDASDTVQVTDSSGTVIALPVDRYPALYTGDFGDCMGGQSLINITSFDAAYYKDNMTVLFNLAGSSNLRNESLMCKWTLAAINADGEDRFDLLFNPCNANFDTLCPMNSSVPIIGQAIVPVSTSDVAAIPAIALVIPDFEGSAILRIFSNATQTQIACFSSVMRNGASFSHPSAIGSVLGVFTVVALLASFATAIYGISVPTIRTHYAHSLSVLVIFEVFQSIFFSGALSVNWPSVNAAWFSNFAWSAGMIYSKSMLKSIDSFTGVSGNASQVGGAGSTVLNNNGGLQQQIYGRSLELANPFSKRAEELASRLYKRAAASNGTSDPRLFKWAGLPVSPGLPLTGNWSNFAGELSEVGVPAADAFTVGFVWLLILILILVALTVAFKWVLEGLATIKWIKHDRLALFRSHWLGFTGLVVLRTLFISFFMMMTLSMFQFSYGGKSGPIGIAAIVFLIFFVGGLGIAFYACFYRVKFGQYQSSPERIHFKQRKIMKFIPWLTPVRESKLEEAERTKSAASVSFFKLDFVGDDAEGQNSVHENVAYTKRFGWLSARYRRTRWWFFAFWVVYQFVRACFVGGARGNPQAQVFGNFVWEVIAFIAIVKINPFEGARNTALAVWMLGISKVATAGLTIAFLPQFNVARIPTTVIGIIIIIVQGLLTIGLLILIVLGAISSYMSLTRNREEFRPHEMENIRMKYFGHVADKATDLPPPPPPIPEEPKEPYFSVNAVRRAPKIEDEDTVPDLANLPHPNASQHSFPNRQSRANSMAHSMRSANAGYGNVPFGARVHRASWSSRDFQNWQENESSRAPDSPSTTQSRIGSGHNTANNSVSKTPLVRPSASHSSLRPSTPAKVSLT</sequence>
<evidence type="ECO:0000256" key="7">
    <source>
        <dbReference type="SAM" id="MobiDB-lite"/>
    </source>
</evidence>
<dbReference type="GO" id="GO:0016020">
    <property type="term" value="C:membrane"/>
    <property type="evidence" value="ECO:0007669"/>
    <property type="project" value="UniProtKB-SubCell"/>
</dbReference>
<evidence type="ECO:0000256" key="5">
    <source>
        <dbReference type="ARBA" id="ARBA00022989"/>
    </source>
</evidence>
<feature type="transmembrane region" description="Helical" evidence="8">
    <location>
        <begin position="709"/>
        <end position="734"/>
    </location>
</feature>
<dbReference type="OrthoDB" id="5377623at2759"/>
<accession>A0A8H8REJ8</accession>
<dbReference type="SMART" id="SM01320">
    <property type="entry name" value="TRP_N"/>
    <property type="match status" value="1"/>
</dbReference>
<dbReference type="GO" id="GO:0009272">
    <property type="term" value="P:fungal-type cell wall biogenesis"/>
    <property type="evidence" value="ECO:0007669"/>
    <property type="project" value="TreeGrafter"/>
</dbReference>
<dbReference type="Proteomes" id="UP000462212">
    <property type="component" value="Unassembled WGS sequence"/>
</dbReference>
<keyword evidence="3 8" id="KW-0812">Transmembrane</keyword>
<feature type="transmembrane region" description="Helical" evidence="8">
    <location>
        <begin position="647"/>
        <end position="664"/>
    </location>
</feature>
<keyword evidence="4" id="KW-0732">Signal</keyword>
<keyword evidence="5 8" id="KW-1133">Transmembrane helix</keyword>
<feature type="transmembrane region" description="Helical" evidence="8">
    <location>
        <begin position="274"/>
        <end position="296"/>
    </location>
</feature>
<evidence type="ECO:0000256" key="1">
    <source>
        <dbReference type="ARBA" id="ARBA00004141"/>
    </source>
</evidence>
<dbReference type="PANTHER" id="PTHR31145:SF7">
    <property type="entry name" value="TRP-LIKE ION CHANNEL"/>
    <property type="match status" value="1"/>
</dbReference>
<evidence type="ECO:0000256" key="4">
    <source>
        <dbReference type="ARBA" id="ARBA00022729"/>
    </source>
</evidence>
<evidence type="ECO:0000256" key="6">
    <source>
        <dbReference type="ARBA" id="ARBA00023136"/>
    </source>
</evidence>
<dbReference type="InterPro" id="IPR040241">
    <property type="entry name" value="TRP_Flc/Pkd2-like"/>
</dbReference>
<evidence type="ECO:0000313" key="10">
    <source>
        <dbReference type="EMBL" id="TVY32679.1"/>
    </source>
</evidence>
<feature type="transmembrane region" description="Helical" evidence="8">
    <location>
        <begin position="473"/>
        <end position="497"/>
    </location>
</feature>
<gene>
    <name evidence="10" type="ORF">LSUB1_G008882</name>
</gene>
<feature type="transmembrane region" description="Helical" evidence="8">
    <location>
        <begin position="237"/>
        <end position="262"/>
    </location>
</feature>
<evidence type="ECO:0000259" key="9">
    <source>
        <dbReference type="SMART" id="SM01320"/>
    </source>
</evidence>
<dbReference type="InterPro" id="IPR010308">
    <property type="entry name" value="TRP_C"/>
</dbReference>
<organism evidence="10 11">
    <name type="scientific">Lachnellula subtilissima</name>
    <dbReference type="NCBI Taxonomy" id="602034"/>
    <lineage>
        <taxon>Eukaryota</taxon>
        <taxon>Fungi</taxon>
        <taxon>Dikarya</taxon>
        <taxon>Ascomycota</taxon>
        <taxon>Pezizomycotina</taxon>
        <taxon>Leotiomycetes</taxon>
        <taxon>Helotiales</taxon>
        <taxon>Lachnaceae</taxon>
        <taxon>Lachnellula</taxon>
    </lineage>
</organism>
<comment type="similarity">
    <text evidence="2">Belongs to the transient receptor potential (TRP) ion channel family.</text>
</comment>
<dbReference type="AlphaFoldDB" id="A0A8H8REJ8"/>
<feature type="transmembrane region" description="Helical" evidence="8">
    <location>
        <begin position="431"/>
        <end position="452"/>
    </location>
</feature>
<feature type="transmembrane region" description="Helical" evidence="8">
    <location>
        <begin position="676"/>
        <end position="697"/>
    </location>
</feature>
<feature type="compositionally biased region" description="Polar residues" evidence="7">
    <location>
        <begin position="813"/>
        <end position="830"/>
    </location>
</feature>
<feature type="transmembrane region" description="Helical" evidence="8">
    <location>
        <begin position="621"/>
        <end position="641"/>
    </location>
</feature>
<feature type="region of interest" description="Disordered" evidence="7">
    <location>
        <begin position="802"/>
        <end position="832"/>
    </location>
</feature>
<feature type="domain" description="ML-like" evidence="9">
    <location>
        <begin position="88"/>
        <end position="233"/>
    </location>
</feature>
<dbReference type="Pfam" id="PF06011">
    <property type="entry name" value="TRP"/>
    <property type="match status" value="1"/>
</dbReference>
<keyword evidence="11" id="KW-1185">Reference proteome</keyword>
<name>A0A8H8REJ8_9HELO</name>
<dbReference type="Pfam" id="PF14558">
    <property type="entry name" value="TRP_N"/>
    <property type="match status" value="1"/>
</dbReference>
<dbReference type="EMBL" id="QGMJ01000963">
    <property type="protein sequence ID" value="TVY32679.1"/>
    <property type="molecule type" value="Genomic_DNA"/>
</dbReference>
<comment type="subcellular location">
    <subcellularLocation>
        <location evidence="1">Membrane</location>
        <topology evidence="1">Multi-pass membrane protein</topology>
    </subcellularLocation>
</comment>
<dbReference type="GO" id="GO:0055085">
    <property type="term" value="P:transmembrane transport"/>
    <property type="evidence" value="ECO:0007669"/>
    <property type="project" value="TreeGrafter"/>
</dbReference>
<keyword evidence="6 8" id="KW-0472">Membrane</keyword>
<evidence type="ECO:0000256" key="3">
    <source>
        <dbReference type="ARBA" id="ARBA00022692"/>
    </source>
</evidence>
<protein>
    <submittedName>
        <fullName evidence="10">Putative membrane protein</fullName>
    </submittedName>
</protein>
<comment type="caution">
    <text evidence="10">The sequence shown here is derived from an EMBL/GenBank/DDBJ whole genome shotgun (WGS) entry which is preliminary data.</text>
</comment>
<evidence type="ECO:0000256" key="2">
    <source>
        <dbReference type="ARBA" id="ARBA00010642"/>
    </source>
</evidence>
<feature type="transmembrane region" description="Helical" evidence="8">
    <location>
        <begin position="509"/>
        <end position="532"/>
    </location>
</feature>